<comment type="subcellular location">
    <subcellularLocation>
        <location evidence="3">Chromosome</location>
        <location evidence="3">Centromere</location>
        <location evidence="3">Kinetochore</location>
    </subcellularLocation>
    <subcellularLocation>
        <location evidence="2">Cytoplasm</location>
        <location evidence="2">Cytoskeleton</location>
        <location evidence="2">Spindle</location>
    </subcellularLocation>
    <subcellularLocation>
        <location evidence="1">Nucleus</location>
    </subcellularLocation>
</comment>
<evidence type="ECO:0000256" key="15">
    <source>
        <dbReference type="ARBA" id="ARBA00023328"/>
    </source>
</evidence>
<organism evidence="18 19">
    <name type="scientific">Torulaspora globosa</name>
    <dbReference type="NCBI Taxonomy" id="48254"/>
    <lineage>
        <taxon>Eukaryota</taxon>
        <taxon>Fungi</taxon>
        <taxon>Dikarya</taxon>
        <taxon>Ascomycota</taxon>
        <taxon>Saccharomycotina</taxon>
        <taxon>Saccharomycetes</taxon>
        <taxon>Saccharomycetales</taxon>
        <taxon>Saccharomycetaceae</taxon>
        <taxon>Torulaspora</taxon>
    </lineage>
</organism>
<keyword evidence="11" id="KW-0995">Kinetochore</keyword>
<dbReference type="GO" id="GO:0008608">
    <property type="term" value="P:attachment of spindle microtubules to kinetochore"/>
    <property type="evidence" value="ECO:0007669"/>
    <property type="project" value="InterPro"/>
</dbReference>
<dbReference type="GO" id="GO:0005874">
    <property type="term" value="C:microtubule"/>
    <property type="evidence" value="ECO:0007669"/>
    <property type="project" value="UniProtKB-KW"/>
</dbReference>
<keyword evidence="10" id="KW-0159">Chromosome partition</keyword>
<keyword evidence="9" id="KW-0498">Mitosis</keyword>
<evidence type="ECO:0000256" key="2">
    <source>
        <dbReference type="ARBA" id="ARBA00004186"/>
    </source>
</evidence>
<evidence type="ECO:0000256" key="7">
    <source>
        <dbReference type="ARBA" id="ARBA00022618"/>
    </source>
</evidence>
<evidence type="ECO:0000256" key="4">
    <source>
        <dbReference type="ARBA" id="ARBA00006277"/>
    </source>
</evidence>
<keyword evidence="7" id="KW-0132">Cell division</keyword>
<evidence type="ECO:0000256" key="10">
    <source>
        <dbReference type="ARBA" id="ARBA00022829"/>
    </source>
</evidence>
<dbReference type="PANTHER" id="PTHR28017">
    <property type="entry name" value="DASH COMPLEX SUBUNIT DAD3"/>
    <property type="match status" value="1"/>
</dbReference>
<evidence type="ECO:0000256" key="11">
    <source>
        <dbReference type="ARBA" id="ARBA00022838"/>
    </source>
</evidence>
<name>A0A7H9HWI0_9SACH</name>
<evidence type="ECO:0000256" key="13">
    <source>
        <dbReference type="ARBA" id="ARBA00023242"/>
    </source>
</evidence>
<keyword evidence="19" id="KW-1185">Reference proteome</keyword>
<evidence type="ECO:0000256" key="6">
    <source>
        <dbReference type="ARBA" id="ARBA00022490"/>
    </source>
</evidence>
<keyword evidence="15" id="KW-0137">Centromere</keyword>
<evidence type="ECO:0000256" key="12">
    <source>
        <dbReference type="ARBA" id="ARBA00023212"/>
    </source>
</evidence>
<comment type="similarity">
    <text evidence="4">Belongs to the DASH complex DAD3 family.</text>
</comment>
<protein>
    <recommendedName>
        <fullName evidence="16">DASH complex subunit DAD3</fullName>
    </recommendedName>
    <alternativeName>
        <fullName evidence="17">Outer kinetochore protein DAD3</fullName>
    </alternativeName>
</protein>
<dbReference type="GO" id="GO:0042729">
    <property type="term" value="C:DASH complex"/>
    <property type="evidence" value="ECO:0007669"/>
    <property type="project" value="InterPro"/>
</dbReference>
<dbReference type="Pfam" id="PF08656">
    <property type="entry name" value="DASH_Dad3"/>
    <property type="match status" value="1"/>
</dbReference>
<keyword evidence="12" id="KW-0206">Cytoskeleton</keyword>
<dbReference type="GO" id="GO:0051301">
    <property type="term" value="P:cell division"/>
    <property type="evidence" value="ECO:0007669"/>
    <property type="project" value="UniProtKB-KW"/>
</dbReference>
<dbReference type="AlphaFoldDB" id="A0A7H9HWI0"/>
<dbReference type="InterPro" id="IPR013965">
    <property type="entry name" value="DASH_Dad3"/>
</dbReference>
<evidence type="ECO:0000256" key="8">
    <source>
        <dbReference type="ARBA" id="ARBA00022701"/>
    </source>
</evidence>
<keyword evidence="6" id="KW-0963">Cytoplasm</keyword>
<keyword evidence="5" id="KW-0158">Chromosome</keyword>
<dbReference type="Proteomes" id="UP000510647">
    <property type="component" value="Chromosome 7"/>
</dbReference>
<evidence type="ECO:0000256" key="3">
    <source>
        <dbReference type="ARBA" id="ARBA00004629"/>
    </source>
</evidence>
<evidence type="ECO:0000256" key="9">
    <source>
        <dbReference type="ARBA" id="ARBA00022776"/>
    </source>
</evidence>
<proteinExistence type="inferred from homology"/>
<evidence type="ECO:0000313" key="18">
    <source>
        <dbReference type="EMBL" id="QLQ82084.1"/>
    </source>
</evidence>
<dbReference type="EMBL" id="CP059273">
    <property type="protein sequence ID" value="QLQ82084.1"/>
    <property type="molecule type" value="Genomic_DNA"/>
</dbReference>
<keyword evidence="14" id="KW-0131">Cell cycle</keyword>
<reference evidence="18 19" key="1">
    <citation type="submission" date="2020-06" db="EMBL/GenBank/DDBJ databases">
        <title>The yeast mating-type switching endonuclease HO is a domesticated member of an unorthodox homing genetic element family.</title>
        <authorList>
            <person name="Coughlan A.Y."/>
            <person name="Lombardi L."/>
            <person name="Braun-Galleani S."/>
            <person name="Martos A.R."/>
            <person name="Galeote V."/>
            <person name="Bigey F."/>
            <person name="Dequin S."/>
            <person name="Byrne K.P."/>
            <person name="Wolfe K.H."/>
        </authorList>
    </citation>
    <scope>NUCLEOTIDE SEQUENCE [LARGE SCALE GENOMIC DNA]</scope>
    <source>
        <strain evidence="18 19">CBS2947</strain>
    </source>
</reference>
<accession>A0A7H9HWI0</accession>
<evidence type="ECO:0000313" key="19">
    <source>
        <dbReference type="Proteomes" id="UP000510647"/>
    </source>
</evidence>
<keyword evidence="8" id="KW-0493">Microtubule</keyword>
<dbReference type="GO" id="GO:0051010">
    <property type="term" value="F:microtubule plus-end binding"/>
    <property type="evidence" value="ECO:0007669"/>
    <property type="project" value="TreeGrafter"/>
</dbReference>
<sequence length="85" mass="9848">MREELSLLQQNVLERYQKLAQVLHSLDNTLKQFNDNGNENVSSEVVLQQIREIEVKIGLVGTLLKGSVYSLVLQRRQELERNEIV</sequence>
<evidence type="ECO:0000256" key="5">
    <source>
        <dbReference type="ARBA" id="ARBA00022454"/>
    </source>
</evidence>
<evidence type="ECO:0000256" key="14">
    <source>
        <dbReference type="ARBA" id="ARBA00023306"/>
    </source>
</evidence>
<gene>
    <name evidence="18" type="ORF">HG537_0G03390</name>
</gene>
<evidence type="ECO:0000256" key="17">
    <source>
        <dbReference type="ARBA" id="ARBA00044305"/>
    </source>
</evidence>
<keyword evidence="13" id="KW-0539">Nucleus</keyword>
<dbReference type="PANTHER" id="PTHR28017:SF1">
    <property type="entry name" value="DASH COMPLEX SUBUNIT DAD3"/>
    <property type="match status" value="1"/>
</dbReference>
<evidence type="ECO:0000256" key="1">
    <source>
        <dbReference type="ARBA" id="ARBA00004123"/>
    </source>
</evidence>
<evidence type="ECO:0000256" key="16">
    <source>
        <dbReference type="ARBA" id="ARBA00044179"/>
    </source>
</evidence>
<dbReference type="OrthoDB" id="2443965at2759"/>
<dbReference type="GO" id="GO:0072686">
    <property type="term" value="C:mitotic spindle"/>
    <property type="evidence" value="ECO:0007669"/>
    <property type="project" value="InterPro"/>
</dbReference>